<evidence type="ECO:0000256" key="3">
    <source>
        <dbReference type="ARBA" id="ARBA00022723"/>
    </source>
</evidence>
<dbReference type="Pfam" id="PF07687">
    <property type="entry name" value="M20_dimer"/>
    <property type="match status" value="1"/>
</dbReference>
<evidence type="ECO:0000256" key="4">
    <source>
        <dbReference type="ARBA" id="ARBA00022801"/>
    </source>
</evidence>
<dbReference type="PANTHER" id="PTHR43808:SF8">
    <property type="entry name" value="PEPTIDASE M20 DIMERISATION DOMAIN-CONTAINING PROTEIN"/>
    <property type="match status" value="1"/>
</dbReference>
<comment type="caution">
    <text evidence="7">The sequence shown here is derived from an EMBL/GenBank/DDBJ whole genome shotgun (WGS) entry which is preliminary data.</text>
</comment>
<keyword evidence="3" id="KW-0479">Metal-binding</keyword>
<dbReference type="SUPFAM" id="SSF55031">
    <property type="entry name" value="Bacterial exopeptidase dimerisation domain"/>
    <property type="match status" value="1"/>
</dbReference>
<sequence length="450" mass="47821">MASSAYPTDLTDATIALLKDLIRNACVNDLTADSGQEFRNADTLERFFADAGEAGIEVRAQRFEPHPGRVSIAFTIDGTDPAAEPLTLLGHTDVVPVDEAKWTTDPFGAEEIDGRIYGRGATDMLYITAAMAAAVRDVARSGTRPRGTLTFVGCADEEARGGLGAGWLAEHAPNAFSWRNCLSEEGGSHLPVADGSDALVVVVGEKGAGQRRLTIHGDAGHGSAPHGRDLAVAKIAEVARRVAAITPDVTRDEPWPGYVRAFRFDEATEQALLDGSDYSALGKLERYSHAMSHLTIAPTVLRAGGAINVLPSTAWLELDIRPLPGQTQEDIDALLTDALGDLAEEVEITHLITEDATLSPTSGPLYEAILATFDEFFPGVPVVPTIAAGGSDLRFGRRKGGVGYGFALHNRSETLGSVLDTLHSHDESVAVEDVELTARAYRSLVGRFVG</sequence>
<dbReference type="InterPro" id="IPR011650">
    <property type="entry name" value="Peptidase_M20_dimer"/>
</dbReference>
<evidence type="ECO:0000313" key="7">
    <source>
        <dbReference type="EMBL" id="MCP1388115.1"/>
    </source>
</evidence>
<dbReference type="Gene3D" id="3.40.630.10">
    <property type="entry name" value="Zn peptidases"/>
    <property type="match status" value="1"/>
</dbReference>
<keyword evidence="8" id="KW-1185">Reference proteome</keyword>
<organism evidence="7 8">
    <name type="scientific">Corynebacterium stercoris</name>
    <dbReference type="NCBI Taxonomy" id="2943490"/>
    <lineage>
        <taxon>Bacteria</taxon>
        <taxon>Bacillati</taxon>
        <taxon>Actinomycetota</taxon>
        <taxon>Actinomycetes</taxon>
        <taxon>Mycobacteriales</taxon>
        <taxon>Corynebacteriaceae</taxon>
        <taxon>Corynebacterium</taxon>
    </lineage>
</organism>
<dbReference type="InterPro" id="IPR002933">
    <property type="entry name" value="Peptidase_M20"/>
</dbReference>
<dbReference type="RefSeq" id="WP_253578277.1">
    <property type="nucleotide sequence ID" value="NZ_JAMFTQ010000009.1"/>
</dbReference>
<reference evidence="7" key="1">
    <citation type="submission" date="2022-05" db="EMBL/GenBank/DDBJ databases">
        <title>Corynebacterium sp. TA-R-1 sp. nov., isolated from human feces.</title>
        <authorList>
            <person name="Shamsuzzaman M."/>
            <person name="Dahal R.H."/>
        </authorList>
    </citation>
    <scope>NUCLEOTIDE SEQUENCE</scope>
    <source>
        <strain evidence="7">TA-R-1</strain>
    </source>
</reference>
<dbReference type="PANTHER" id="PTHR43808">
    <property type="entry name" value="ACETYLORNITHINE DEACETYLASE"/>
    <property type="match status" value="1"/>
</dbReference>
<evidence type="ECO:0000256" key="2">
    <source>
        <dbReference type="ARBA" id="ARBA00006247"/>
    </source>
</evidence>
<comment type="similarity">
    <text evidence="2">Belongs to the peptidase M20A family.</text>
</comment>
<feature type="domain" description="Peptidase M20 dimerisation" evidence="6">
    <location>
        <begin position="203"/>
        <end position="345"/>
    </location>
</feature>
<dbReference type="InterPro" id="IPR050072">
    <property type="entry name" value="Peptidase_M20A"/>
</dbReference>
<dbReference type="InterPro" id="IPR036264">
    <property type="entry name" value="Bact_exopeptidase_dim_dom"/>
</dbReference>
<dbReference type="Proteomes" id="UP001204000">
    <property type="component" value="Unassembled WGS sequence"/>
</dbReference>
<keyword evidence="5" id="KW-0862">Zinc</keyword>
<gene>
    <name evidence="7" type="ORF">M5J20_07935</name>
</gene>
<evidence type="ECO:0000256" key="1">
    <source>
        <dbReference type="ARBA" id="ARBA00001947"/>
    </source>
</evidence>
<evidence type="ECO:0000313" key="8">
    <source>
        <dbReference type="Proteomes" id="UP001204000"/>
    </source>
</evidence>
<dbReference type="EMBL" id="JAMFTQ010000009">
    <property type="protein sequence ID" value="MCP1388115.1"/>
    <property type="molecule type" value="Genomic_DNA"/>
</dbReference>
<proteinExistence type="inferred from homology"/>
<keyword evidence="4" id="KW-0378">Hydrolase</keyword>
<dbReference type="Pfam" id="PF01546">
    <property type="entry name" value="Peptidase_M20"/>
    <property type="match status" value="1"/>
</dbReference>
<comment type="cofactor">
    <cofactor evidence="1">
        <name>Zn(2+)</name>
        <dbReference type="ChEBI" id="CHEBI:29105"/>
    </cofactor>
</comment>
<accession>A0ABT1G366</accession>
<dbReference type="Gene3D" id="1.10.150.900">
    <property type="match status" value="1"/>
</dbReference>
<dbReference type="Gene3D" id="3.30.70.360">
    <property type="match status" value="1"/>
</dbReference>
<protein>
    <submittedName>
        <fullName evidence="7">M20/M25/M40 family metallo-hydrolase</fullName>
    </submittedName>
</protein>
<dbReference type="SUPFAM" id="SSF53187">
    <property type="entry name" value="Zn-dependent exopeptidases"/>
    <property type="match status" value="1"/>
</dbReference>
<name>A0ABT1G366_9CORY</name>
<evidence type="ECO:0000256" key="5">
    <source>
        <dbReference type="ARBA" id="ARBA00022833"/>
    </source>
</evidence>
<evidence type="ECO:0000259" key="6">
    <source>
        <dbReference type="Pfam" id="PF07687"/>
    </source>
</evidence>